<reference evidence="1 2" key="1">
    <citation type="journal article" date="2018" name="Sci. Rep.">
        <title>Genomic signatures of local adaptation to the degree of environmental predictability in rotifers.</title>
        <authorList>
            <person name="Franch-Gras L."/>
            <person name="Hahn C."/>
            <person name="Garcia-Roger E.M."/>
            <person name="Carmona M.J."/>
            <person name="Serra M."/>
            <person name="Gomez A."/>
        </authorList>
    </citation>
    <scope>NUCLEOTIDE SEQUENCE [LARGE SCALE GENOMIC DNA]</scope>
    <source>
        <strain evidence="1">HYR1</strain>
    </source>
</reference>
<dbReference type="EMBL" id="REGN01009629">
    <property type="protein sequence ID" value="RNA00711.1"/>
    <property type="molecule type" value="Genomic_DNA"/>
</dbReference>
<proteinExistence type="predicted"/>
<evidence type="ECO:0000313" key="1">
    <source>
        <dbReference type="EMBL" id="RNA00711.1"/>
    </source>
</evidence>
<keyword evidence="2" id="KW-1185">Reference proteome</keyword>
<accession>A0A3M7PPJ9</accession>
<dbReference type="Proteomes" id="UP000276133">
    <property type="component" value="Unassembled WGS sequence"/>
</dbReference>
<evidence type="ECO:0000313" key="2">
    <source>
        <dbReference type="Proteomes" id="UP000276133"/>
    </source>
</evidence>
<comment type="caution">
    <text evidence="1">The sequence shown here is derived from an EMBL/GenBank/DDBJ whole genome shotgun (WGS) entry which is preliminary data.</text>
</comment>
<name>A0A3M7PPJ9_BRAPC</name>
<sequence length="211" mass="24397">MPPTILTLGILNETPHSSHEDLTNPLEQLRILFVEIVVLVLKCSVTPLFLNKINKCVFKLDRIATLGELLKKIIVRFIIPPTLMLCDENQSFYIKLNVAFLNRYSRCHDTAKTIAAIETKLRINAIIQPLIIRIVYLGSYPPILFWVLNIDCCLGPRWIRSLNNKLQNYPIFFYEIKSNRNKNGLIYKNLTVLDSLSKLEKIQSRILQGKF</sequence>
<protein>
    <submittedName>
        <fullName evidence="1">Uncharacterized protein</fullName>
    </submittedName>
</protein>
<gene>
    <name evidence="1" type="ORF">BpHYR1_024938</name>
</gene>
<organism evidence="1 2">
    <name type="scientific">Brachionus plicatilis</name>
    <name type="common">Marine rotifer</name>
    <name type="synonym">Brachionus muelleri</name>
    <dbReference type="NCBI Taxonomy" id="10195"/>
    <lineage>
        <taxon>Eukaryota</taxon>
        <taxon>Metazoa</taxon>
        <taxon>Spiralia</taxon>
        <taxon>Gnathifera</taxon>
        <taxon>Rotifera</taxon>
        <taxon>Eurotatoria</taxon>
        <taxon>Monogononta</taxon>
        <taxon>Pseudotrocha</taxon>
        <taxon>Ploima</taxon>
        <taxon>Brachionidae</taxon>
        <taxon>Brachionus</taxon>
    </lineage>
</organism>
<dbReference type="AlphaFoldDB" id="A0A3M7PPJ9"/>